<comment type="caution">
    <text evidence="2">The sequence shown here is derived from an EMBL/GenBank/DDBJ whole genome shotgun (WGS) entry which is preliminary data.</text>
</comment>
<keyword evidence="2" id="KW-0489">Methyltransferase</keyword>
<gene>
    <name evidence="2" type="ORF">IAA84_02540</name>
</gene>
<reference evidence="2" key="1">
    <citation type="submission" date="2020-10" db="EMBL/GenBank/DDBJ databases">
        <authorList>
            <person name="Gilroy R."/>
        </authorList>
    </citation>
    <scope>NUCLEOTIDE SEQUENCE</scope>
    <source>
        <strain evidence="2">13766</strain>
    </source>
</reference>
<dbReference type="Gene3D" id="3.40.50.150">
    <property type="entry name" value="Vaccinia Virus protein VP39"/>
    <property type="match status" value="1"/>
</dbReference>
<accession>A0A9D1FZT4</accession>
<feature type="domain" description="Methyltransferase type 11" evidence="1">
    <location>
        <begin position="64"/>
        <end position="159"/>
    </location>
</feature>
<proteinExistence type="predicted"/>
<dbReference type="AlphaFoldDB" id="A0A9D1FZT4"/>
<dbReference type="GO" id="GO:0032259">
    <property type="term" value="P:methylation"/>
    <property type="evidence" value="ECO:0007669"/>
    <property type="project" value="UniProtKB-KW"/>
</dbReference>
<evidence type="ECO:0000313" key="2">
    <source>
        <dbReference type="EMBL" id="HIS91875.1"/>
    </source>
</evidence>
<dbReference type="Pfam" id="PF08241">
    <property type="entry name" value="Methyltransf_11"/>
    <property type="match status" value="1"/>
</dbReference>
<evidence type="ECO:0000259" key="1">
    <source>
        <dbReference type="Pfam" id="PF08241"/>
    </source>
</evidence>
<organism evidence="2 3">
    <name type="scientific">Candidatus Alectryocaccomicrobium excrementavium</name>
    <dbReference type="NCBI Taxonomy" id="2840668"/>
    <lineage>
        <taxon>Bacteria</taxon>
        <taxon>Bacillati</taxon>
        <taxon>Bacillota</taxon>
        <taxon>Clostridia</taxon>
        <taxon>Candidatus Alectryocaccomicrobium</taxon>
    </lineage>
</organism>
<sequence length="250" mass="27983">MERYQEVNAKAISRWCEEGWEWGQPISHETWLRAKNGDWDVLLTPTRPVPHAWLGELAGKELLGLASGGGQQIPIFAALGARCTLLDYSPAQCESDRMVAAREGYSVRIIEGDMTRPLPFESASFDIVFHPVSNCYVEEVRPIFQECFRVLKKGGVLLCGLDNGINYLFDDDETVVRRGLPYNPLKDPALYEASLKNDDGIQFSHTLEEQIGGQLEAGFALTHVYEDTNGMGPLHELNIPTFWATRAVKP</sequence>
<protein>
    <submittedName>
        <fullName evidence="2">Class I SAM-dependent methyltransferase</fullName>
    </submittedName>
</protein>
<dbReference type="EMBL" id="DVJN01000050">
    <property type="protein sequence ID" value="HIS91875.1"/>
    <property type="molecule type" value="Genomic_DNA"/>
</dbReference>
<dbReference type="GO" id="GO:0008757">
    <property type="term" value="F:S-adenosylmethionine-dependent methyltransferase activity"/>
    <property type="evidence" value="ECO:0007669"/>
    <property type="project" value="InterPro"/>
</dbReference>
<dbReference type="Proteomes" id="UP000824140">
    <property type="component" value="Unassembled WGS sequence"/>
</dbReference>
<evidence type="ECO:0000313" key="3">
    <source>
        <dbReference type="Proteomes" id="UP000824140"/>
    </source>
</evidence>
<dbReference type="SUPFAM" id="SSF53335">
    <property type="entry name" value="S-adenosyl-L-methionine-dependent methyltransferases"/>
    <property type="match status" value="1"/>
</dbReference>
<keyword evidence="2" id="KW-0808">Transferase</keyword>
<name>A0A9D1FZT4_9FIRM</name>
<dbReference type="InterPro" id="IPR013216">
    <property type="entry name" value="Methyltransf_11"/>
</dbReference>
<dbReference type="CDD" id="cd02440">
    <property type="entry name" value="AdoMet_MTases"/>
    <property type="match status" value="1"/>
</dbReference>
<reference evidence="2" key="2">
    <citation type="journal article" date="2021" name="PeerJ">
        <title>Extensive microbial diversity within the chicken gut microbiome revealed by metagenomics and culture.</title>
        <authorList>
            <person name="Gilroy R."/>
            <person name="Ravi A."/>
            <person name="Getino M."/>
            <person name="Pursley I."/>
            <person name="Horton D.L."/>
            <person name="Alikhan N.F."/>
            <person name="Baker D."/>
            <person name="Gharbi K."/>
            <person name="Hall N."/>
            <person name="Watson M."/>
            <person name="Adriaenssens E.M."/>
            <person name="Foster-Nyarko E."/>
            <person name="Jarju S."/>
            <person name="Secka A."/>
            <person name="Antonio M."/>
            <person name="Oren A."/>
            <person name="Chaudhuri R.R."/>
            <person name="La Ragione R."/>
            <person name="Hildebrand F."/>
            <person name="Pallen M.J."/>
        </authorList>
    </citation>
    <scope>NUCLEOTIDE SEQUENCE</scope>
    <source>
        <strain evidence="2">13766</strain>
    </source>
</reference>
<dbReference type="InterPro" id="IPR029063">
    <property type="entry name" value="SAM-dependent_MTases_sf"/>
</dbReference>